<dbReference type="Pfam" id="PF03358">
    <property type="entry name" value="FMN_red"/>
    <property type="match status" value="1"/>
</dbReference>
<dbReference type="Gene3D" id="3.40.50.360">
    <property type="match status" value="1"/>
</dbReference>
<evidence type="ECO:0000313" key="6">
    <source>
        <dbReference type="EMBL" id="MDR7091098.1"/>
    </source>
</evidence>
<evidence type="ECO:0000256" key="1">
    <source>
        <dbReference type="ARBA" id="ARBA00001917"/>
    </source>
</evidence>
<dbReference type="InterPro" id="IPR010089">
    <property type="entry name" value="Flavoprotein_WrbA-like"/>
</dbReference>
<evidence type="ECO:0000256" key="2">
    <source>
        <dbReference type="ARBA" id="ARBA00006961"/>
    </source>
</evidence>
<name>A0ABU1V0W7_9GAMM</name>
<keyword evidence="6" id="KW-0560">Oxidoreductase</keyword>
<gene>
    <name evidence="6" type="ORF">J2X05_003124</name>
</gene>
<dbReference type="InterPro" id="IPR029039">
    <property type="entry name" value="Flavoprotein-like_sf"/>
</dbReference>
<dbReference type="InterPro" id="IPR008254">
    <property type="entry name" value="Flavodoxin/NO_synth"/>
</dbReference>
<dbReference type="InterPro" id="IPR005025">
    <property type="entry name" value="FMN_Rdtase-like_dom"/>
</dbReference>
<dbReference type="RefSeq" id="WP_310073984.1">
    <property type="nucleotide sequence ID" value="NZ_JAVDVX010000005.1"/>
</dbReference>
<sequence>MTPYILVLYYSRSGSTLEMAKQIARGVEQVSGMEARLRTVPAVSTTIEAIEPAIPDSGAIYCSEADLKNCSGLILGSPTRFGNMAAPMKYFLDGTSGLWLNGDLINKPAAVFTSTSTLHGGQESTLLSMMLPLLHQGMVIAGIPYSEAGISTTTTGGTPYGASHLASGDTPTKLSSEEIALCQALGKRVATLALKLSN</sequence>
<proteinExistence type="inferred from homology"/>
<dbReference type="PROSITE" id="PS50902">
    <property type="entry name" value="FLAVODOXIN_LIKE"/>
    <property type="match status" value="1"/>
</dbReference>
<evidence type="ECO:0000259" key="5">
    <source>
        <dbReference type="PROSITE" id="PS50902"/>
    </source>
</evidence>
<evidence type="ECO:0000256" key="3">
    <source>
        <dbReference type="ARBA" id="ARBA00022630"/>
    </source>
</evidence>
<comment type="similarity">
    <text evidence="2">Belongs to the WrbA family.</text>
</comment>
<evidence type="ECO:0000256" key="4">
    <source>
        <dbReference type="ARBA" id="ARBA00022643"/>
    </source>
</evidence>
<dbReference type="NCBIfam" id="NF002999">
    <property type="entry name" value="PRK03767.1"/>
    <property type="match status" value="1"/>
</dbReference>
<reference evidence="6 7" key="1">
    <citation type="submission" date="2023-07" db="EMBL/GenBank/DDBJ databases">
        <title>Sorghum-associated microbial communities from plants grown in Nebraska, USA.</title>
        <authorList>
            <person name="Schachtman D."/>
        </authorList>
    </citation>
    <scope>NUCLEOTIDE SEQUENCE [LARGE SCALE GENOMIC DNA]</scope>
    <source>
        <strain evidence="6 7">BE190</strain>
    </source>
</reference>
<comment type="cofactor">
    <cofactor evidence="1">
        <name>FMN</name>
        <dbReference type="ChEBI" id="CHEBI:58210"/>
    </cofactor>
</comment>
<dbReference type="EC" id="1.6.5.2" evidence="6"/>
<keyword evidence="4" id="KW-0288">FMN</keyword>
<dbReference type="PROSITE" id="PS00201">
    <property type="entry name" value="FLAVODOXIN"/>
    <property type="match status" value="1"/>
</dbReference>
<dbReference type="PANTHER" id="PTHR30546:SF23">
    <property type="entry name" value="FLAVOPROTEIN-LIKE PROTEIN YCP4-RELATED"/>
    <property type="match status" value="1"/>
</dbReference>
<protein>
    <submittedName>
        <fullName evidence="6">NAD(P)H dehydrogenase (Quinone)</fullName>
        <ecNumber evidence="6">1.6.5.2</ecNumber>
    </submittedName>
</protein>
<evidence type="ECO:0000313" key="7">
    <source>
        <dbReference type="Proteomes" id="UP001253595"/>
    </source>
</evidence>
<dbReference type="EMBL" id="JAVDVX010000005">
    <property type="protein sequence ID" value="MDR7091098.1"/>
    <property type="molecule type" value="Genomic_DNA"/>
</dbReference>
<dbReference type="SUPFAM" id="SSF52218">
    <property type="entry name" value="Flavoproteins"/>
    <property type="match status" value="1"/>
</dbReference>
<accession>A0ABU1V0W7</accession>
<dbReference type="GO" id="GO:0003955">
    <property type="term" value="F:NAD(P)H dehydrogenase (quinone) activity"/>
    <property type="evidence" value="ECO:0007669"/>
    <property type="project" value="UniProtKB-EC"/>
</dbReference>
<keyword evidence="3" id="KW-0285">Flavoprotein</keyword>
<dbReference type="InterPro" id="IPR001226">
    <property type="entry name" value="Flavodoxin_CS"/>
</dbReference>
<comment type="caution">
    <text evidence="6">The sequence shown here is derived from an EMBL/GenBank/DDBJ whole genome shotgun (WGS) entry which is preliminary data.</text>
</comment>
<keyword evidence="7" id="KW-1185">Reference proteome</keyword>
<organism evidence="6 7">
    <name type="scientific">Cellvibrio fibrivorans</name>
    <dbReference type="NCBI Taxonomy" id="126350"/>
    <lineage>
        <taxon>Bacteria</taxon>
        <taxon>Pseudomonadati</taxon>
        <taxon>Pseudomonadota</taxon>
        <taxon>Gammaproteobacteria</taxon>
        <taxon>Cellvibrionales</taxon>
        <taxon>Cellvibrionaceae</taxon>
        <taxon>Cellvibrio</taxon>
    </lineage>
</organism>
<dbReference type="NCBIfam" id="TIGR01755">
    <property type="entry name" value="flav_wrbA"/>
    <property type="match status" value="1"/>
</dbReference>
<dbReference type="Proteomes" id="UP001253595">
    <property type="component" value="Unassembled WGS sequence"/>
</dbReference>
<feature type="domain" description="Flavodoxin-like" evidence="5">
    <location>
        <begin position="5"/>
        <end position="190"/>
    </location>
</feature>
<dbReference type="PANTHER" id="PTHR30546">
    <property type="entry name" value="FLAVODOXIN-RELATED PROTEIN WRBA-RELATED"/>
    <property type="match status" value="1"/>
</dbReference>